<dbReference type="Proteomes" id="UP000013964">
    <property type="component" value="Chromosome"/>
</dbReference>
<comment type="similarity">
    <text evidence="1">Belongs to the DnaB/DnaD family.</text>
</comment>
<dbReference type="HOGENOM" id="CLU_040783_0_0_14"/>
<evidence type="ECO:0000259" key="3">
    <source>
        <dbReference type="Pfam" id="PF25888"/>
    </source>
</evidence>
<gene>
    <name evidence="4" type="primary">dnaB</name>
    <name evidence="4" type="ORF">SCHRY_v1c01410</name>
</gene>
<dbReference type="EMBL" id="CP005077">
    <property type="protein sequence ID" value="AGM24726.1"/>
    <property type="molecule type" value="Genomic_DNA"/>
</dbReference>
<proteinExistence type="inferred from homology"/>
<dbReference type="STRING" id="1276227.SCHRY_v1c01410"/>
<evidence type="ECO:0000259" key="2">
    <source>
        <dbReference type="Pfam" id="PF07261"/>
    </source>
</evidence>
<sequence>MEQEVRYLVKYDYNLSNDDRLILLYLYQPIIGHKALSLYLLFSANGIKLEFNTKYEIEDFLVILQLSEQELEIAKETLSTIGLLKISRRSKEKSIILKPQLPISASAFFENAVLSDFLINKIGDDKFKRLKNKFLTVPSTANTIKSNLNVTLDFLYIDKYLLGKNANNKLYLPYRDKIIQLANYYGILTKDIANYIYKSIEVQLNQRIFNYDKFTNLLSDAYQKIVLKKHLEGEQLNLVVTTDNIIAPSNMMEVKISEMTSIDPIEYVTLLRDNVKPTPLEIDLIRDLIIQYHLQPGVVNCLIEYVWFKNNCRIERKYCEKIANTFNQLQISNVESAMHHLRNAYNKTQKGRVKQAVIKESANANYYKKVGKEKVKLTVQDFEQLYQNSDNNNKIDNKVDLKTLINELESL</sequence>
<dbReference type="RefSeq" id="WP_016338552.1">
    <property type="nucleotide sequence ID" value="NC_021280.1"/>
</dbReference>
<evidence type="ECO:0000313" key="4">
    <source>
        <dbReference type="EMBL" id="AGM24726.1"/>
    </source>
</evidence>
<dbReference type="InterPro" id="IPR058660">
    <property type="entry name" value="WHD_DnaB"/>
</dbReference>
<dbReference type="OrthoDB" id="387560at2"/>
<name>R4UHC1_9MOLU</name>
<evidence type="ECO:0000313" key="5">
    <source>
        <dbReference type="Proteomes" id="UP000013964"/>
    </source>
</evidence>
<keyword evidence="5" id="KW-1185">Reference proteome</keyword>
<feature type="domain" description="Replicative helicase loading/DNA remodeling protein DnaB N-terminal winged helix" evidence="3">
    <location>
        <begin position="14"/>
        <end position="133"/>
    </location>
</feature>
<feature type="domain" description="DnaB/C C-terminal" evidence="2">
    <location>
        <begin position="277"/>
        <end position="340"/>
    </location>
</feature>
<evidence type="ECO:0000256" key="1">
    <source>
        <dbReference type="ARBA" id="ARBA00093462"/>
    </source>
</evidence>
<reference evidence="4 5" key="1">
    <citation type="journal article" date="2013" name="Genome Biol. Evol.">
        <title>Complete genomes of two dipteran-associated spiroplasmas provided insights into the origin, dynamics, and impacts of viral invasion in spiroplasma.</title>
        <authorList>
            <person name="Ku C."/>
            <person name="Lo W.S."/>
            <person name="Chen L.L."/>
            <person name="Kuo C.H."/>
        </authorList>
    </citation>
    <scope>NUCLEOTIDE SEQUENCE [LARGE SCALE GENOMIC DNA]</scope>
    <source>
        <strain evidence="4 5">DF-1</strain>
    </source>
</reference>
<dbReference type="InterPro" id="IPR006343">
    <property type="entry name" value="DnaB/C_C"/>
</dbReference>
<organism evidence="4 5">
    <name type="scientific">Spiroplasma chrysopicola DF-1</name>
    <dbReference type="NCBI Taxonomy" id="1276227"/>
    <lineage>
        <taxon>Bacteria</taxon>
        <taxon>Bacillati</taxon>
        <taxon>Mycoplasmatota</taxon>
        <taxon>Mollicutes</taxon>
        <taxon>Entomoplasmatales</taxon>
        <taxon>Spiroplasmataceae</taxon>
        <taxon>Spiroplasma</taxon>
    </lineage>
</organism>
<accession>R4UHC1</accession>
<protein>
    <submittedName>
        <fullName evidence="4">Chromosome replication initiation and membrane attachment protein</fullName>
    </submittedName>
</protein>
<dbReference type="Pfam" id="PF25888">
    <property type="entry name" value="WHD_DnaB"/>
    <property type="match status" value="1"/>
</dbReference>
<dbReference type="PATRIC" id="fig|1276227.3.peg.141"/>
<dbReference type="eggNOG" id="COG3611">
    <property type="taxonomic scope" value="Bacteria"/>
</dbReference>
<dbReference type="AlphaFoldDB" id="R4UHC1"/>
<dbReference type="KEGG" id="scr:SCHRY_v1c01410"/>
<dbReference type="Pfam" id="PF07261">
    <property type="entry name" value="DnaB_2"/>
    <property type="match status" value="1"/>
</dbReference>